<dbReference type="PANTHER" id="PTHR33973:SF4">
    <property type="entry name" value="OS07G0153300 PROTEIN"/>
    <property type="match status" value="1"/>
</dbReference>
<reference evidence="1 2" key="1">
    <citation type="submission" date="2016-11" db="EMBL/GenBank/DDBJ databases">
        <title>Trade-off between light-utilization and light-protection in marine flavobacteria.</title>
        <authorList>
            <person name="Kumagai Y."/>
        </authorList>
    </citation>
    <scope>NUCLEOTIDE SEQUENCE [LARGE SCALE GENOMIC DNA]</scope>
    <source>
        <strain evidence="1 2">NBRC 107125</strain>
    </source>
</reference>
<dbReference type="Proteomes" id="UP000193450">
    <property type="component" value="Chromosome"/>
</dbReference>
<dbReference type="STRING" id="716816.BST96_04440"/>
<evidence type="ECO:0008006" key="3">
    <source>
        <dbReference type="Google" id="ProtNLM"/>
    </source>
</evidence>
<dbReference type="KEGG" id="osg:BST96_04440"/>
<evidence type="ECO:0000313" key="2">
    <source>
        <dbReference type="Proteomes" id="UP000193450"/>
    </source>
</evidence>
<dbReference type="InterPro" id="IPR010775">
    <property type="entry name" value="DUF1365"/>
</dbReference>
<evidence type="ECO:0000313" key="1">
    <source>
        <dbReference type="EMBL" id="ARN73425.1"/>
    </source>
</evidence>
<dbReference type="AlphaFoldDB" id="A0A1X9NBZ6"/>
<proteinExistence type="predicted"/>
<keyword evidence="2" id="KW-1185">Reference proteome</keyword>
<sequence length="280" mass="32793">MRTVPAVVSASPKLWVPTGKLMKSAIYKGWVRHRRYTPKQHSLQYQVFMMLLDLSELDQVFNGTRLWSTQGWALARFKRSDFLGDPAVPLDTAVRQQVEKQTGVYPEGPIRLLSNLRYFGLIMNPISCYYCFDKQEQLQYIIAEVNNTPWDERHCYVLPCEPNRQYQRISFNKDFHVSPFNPMDVRYDWRSSLPEDSLRINMQNWRGEADNEAMEFDATLVLQREEISAAKLRRLVWSYPLMTLKVIAGIYWEAAKLFIKGVPVFDHPKNNEPEKPLAQP</sequence>
<accession>A0A1X9NBZ6</accession>
<organism evidence="1 2">
    <name type="scientific">Oceanicoccus sagamiensis</name>
    <dbReference type="NCBI Taxonomy" id="716816"/>
    <lineage>
        <taxon>Bacteria</taxon>
        <taxon>Pseudomonadati</taxon>
        <taxon>Pseudomonadota</taxon>
        <taxon>Gammaproteobacteria</taxon>
        <taxon>Cellvibrionales</taxon>
        <taxon>Spongiibacteraceae</taxon>
        <taxon>Oceanicoccus</taxon>
    </lineage>
</organism>
<gene>
    <name evidence="1" type="ORF">BST96_04440</name>
</gene>
<protein>
    <recommendedName>
        <fullName evidence="3">Chromosome partitioning protein ParA</fullName>
    </recommendedName>
</protein>
<dbReference type="EMBL" id="CP019343">
    <property type="protein sequence ID" value="ARN73425.1"/>
    <property type="molecule type" value="Genomic_DNA"/>
</dbReference>
<dbReference type="Pfam" id="PF07103">
    <property type="entry name" value="DUF1365"/>
    <property type="match status" value="1"/>
</dbReference>
<dbReference type="PANTHER" id="PTHR33973">
    <property type="entry name" value="OS07G0153300 PROTEIN"/>
    <property type="match status" value="1"/>
</dbReference>
<name>A0A1X9NBZ6_9GAMM</name>